<comment type="caution">
    <text evidence="4">The sequence shown here is derived from an EMBL/GenBank/DDBJ whole genome shotgun (WGS) entry which is preliminary data.</text>
</comment>
<dbReference type="RefSeq" id="WP_256617714.1">
    <property type="nucleotide sequence ID" value="NZ_JANIBC010000001.1"/>
</dbReference>
<dbReference type="InterPro" id="IPR012338">
    <property type="entry name" value="Beta-lactam/transpept-like"/>
</dbReference>
<evidence type="ECO:0000256" key="2">
    <source>
        <dbReference type="SAM" id="SignalP"/>
    </source>
</evidence>
<dbReference type="PANTHER" id="PTHR43283">
    <property type="entry name" value="BETA-LACTAMASE-RELATED"/>
    <property type="match status" value="1"/>
</dbReference>
<feature type="chain" id="PRO_5040833834" evidence="2">
    <location>
        <begin position="19"/>
        <end position="432"/>
    </location>
</feature>
<gene>
    <name evidence="4" type="ORF">NOG11_00770</name>
</gene>
<dbReference type="PROSITE" id="PS51257">
    <property type="entry name" value="PROKAR_LIPOPROTEIN"/>
    <property type="match status" value="1"/>
</dbReference>
<feature type="signal peptide" evidence="2">
    <location>
        <begin position="1"/>
        <end position="18"/>
    </location>
</feature>
<dbReference type="SUPFAM" id="SSF56601">
    <property type="entry name" value="beta-lactamase/transpeptidase-like"/>
    <property type="match status" value="1"/>
</dbReference>
<dbReference type="InterPro" id="IPR050789">
    <property type="entry name" value="Diverse_Enzym_Activities"/>
</dbReference>
<accession>A0A9X2L6E4</accession>
<keyword evidence="2" id="KW-0732">Signal</keyword>
<keyword evidence="5" id="KW-1185">Reference proteome</keyword>
<dbReference type="InterPro" id="IPR001466">
    <property type="entry name" value="Beta-lactam-related"/>
</dbReference>
<evidence type="ECO:0000313" key="5">
    <source>
        <dbReference type="Proteomes" id="UP001142610"/>
    </source>
</evidence>
<dbReference type="GO" id="GO:0016787">
    <property type="term" value="F:hydrolase activity"/>
    <property type="evidence" value="ECO:0007669"/>
    <property type="project" value="UniProtKB-KW"/>
</dbReference>
<proteinExistence type="predicted"/>
<sequence length="432" mass="46775">MRPAVLGLAFAATLAACAAAPDSKPAPFDTEADAYLSAAAEHGAFNGTVMLSRGGEVFHEGAYTVPGEVPASMPVTMASQFDMRSFSKLVAKLAVLQLESEGKIDRNAPVSRYVSGVPQGDRITIQHLMDNTSGFPREFSYLSKPSTEMSPADILWAIRGEALEFEPGTDSRYSNVGYQLLYLIIGEVTGESFVRHVEKAIFEPAGMAGAGARFYSGRDNLTAFASGHELEDGEIMEVPYTEDDGDFKTAILFATAEDIHRFLLFAASGPFAGELANDEGMIAHAGGSTGKRAWGEVDRKTLNGVVFLANYDEVAFGRMTKDLRALVDGEPYELIETVSRTAVSVPFELRKQYEGTYLFAEAGGLKLRVEATEDGLAVYQNGQLAGELQAESETVFFADPASPESFTFVRQESGEIVLLMDWQGVAWRGERL</sequence>
<dbReference type="PANTHER" id="PTHR43283:SF11">
    <property type="entry name" value="BETA-LACTAMASE-RELATED DOMAIN-CONTAINING PROTEIN"/>
    <property type="match status" value="1"/>
</dbReference>
<reference evidence="4" key="1">
    <citation type="submission" date="2022-07" db="EMBL/GenBank/DDBJ databases">
        <title>Parvularcula maris sp. nov., an algicidal bacterium isolated from seawater.</title>
        <authorList>
            <person name="Li F."/>
        </authorList>
    </citation>
    <scope>NUCLEOTIDE SEQUENCE</scope>
    <source>
        <strain evidence="4">BGMRC 0090</strain>
    </source>
</reference>
<evidence type="ECO:0000259" key="3">
    <source>
        <dbReference type="Pfam" id="PF00144"/>
    </source>
</evidence>
<dbReference type="Proteomes" id="UP001142610">
    <property type="component" value="Unassembled WGS sequence"/>
</dbReference>
<dbReference type="AlphaFoldDB" id="A0A9X2L6E4"/>
<organism evidence="4 5">
    <name type="scientific">Parvularcula maris</name>
    <dbReference type="NCBI Taxonomy" id="2965077"/>
    <lineage>
        <taxon>Bacteria</taxon>
        <taxon>Pseudomonadati</taxon>
        <taxon>Pseudomonadota</taxon>
        <taxon>Alphaproteobacteria</taxon>
        <taxon>Parvularculales</taxon>
        <taxon>Parvularculaceae</taxon>
        <taxon>Parvularcula</taxon>
    </lineage>
</organism>
<name>A0A9X2L6E4_9PROT</name>
<evidence type="ECO:0000256" key="1">
    <source>
        <dbReference type="ARBA" id="ARBA00022801"/>
    </source>
</evidence>
<dbReference type="Gene3D" id="3.40.710.10">
    <property type="entry name" value="DD-peptidase/beta-lactamase superfamily"/>
    <property type="match status" value="1"/>
</dbReference>
<evidence type="ECO:0000313" key="4">
    <source>
        <dbReference type="EMBL" id="MCQ8183910.1"/>
    </source>
</evidence>
<protein>
    <submittedName>
        <fullName evidence="4">Beta-lactamase family protein</fullName>
    </submittedName>
</protein>
<keyword evidence="1" id="KW-0378">Hydrolase</keyword>
<dbReference type="Pfam" id="PF00144">
    <property type="entry name" value="Beta-lactamase"/>
    <property type="match status" value="1"/>
</dbReference>
<feature type="domain" description="Beta-lactamase-related" evidence="3">
    <location>
        <begin position="40"/>
        <end position="268"/>
    </location>
</feature>
<dbReference type="EMBL" id="JANIBC010000001">
    <property type="protein sequence ID" value="MCQ8183910.1"/>
    <property type="molecule type" value="Genomic_DNA"/>
</dbReference>